<organism evidence="2 3">
    <name type="scientific">Rhodococcoides kyotonense</name>
    <dbReference type="NCBI Taxonomy" id="398843"/>
    <lineage>
        <taxon>Bacteria</taxon>
        <taxon>Bacillati</taxon>
        <taxon>Actinomycetota</taxon>
        <taxon>Actinomycetes</taxon>
        <taxon>Mycobacteriales</taxon>
        <taxon>Nocardiaceae</taxon>
        <taxon>Rhodococcoides</taxon>
    </lineage>
</organism>
<dbReference type="GO" id="GO:0003677">
    <property type="term" value="F:DNA binding"/>
    <property type="evidence" value="ECO:0007669"/>
    <property type="project" value="InterPro"/>
</dbReference>
<reference evidence="3" key="1">
    <citation type="submission" date="2017-06" db="EMBL/GenBank/DDBJ databases">
        <authorList>
            <person name="Varghese N."/>
            <person name="Submissions S."/>
        </authorList>
    </citation>
    <scope>NUCLEOTIDE SEQUENCE [LARGE SCALE GENOMIC DNA]</scope>
    <source>
        <strain evidence="3">JCM 23211</strain>
    </source>
</reference>
<gene>
    <name evidence="2" type="ORF">SAMN05421642_12352</name>
</gene>
<feature type="domain" description="Restriction endonuclease type IV Mrr" evidence="1">
    <location>
        <begin position="58"/>
        <end position="144"/>
    </location>
</feature>
<name>A0A239MVG8_9NOCA</name>
<proteinExistence type="predicted"/>
<dbReference type="EMBL" id="FZOW01000023">
    <property type="protein sequence ID" value="SNT46731.1"/>
    <property type="molecule type" value="Genomic_DNA"/>
</dbReference>
<evidence type="ECO:0000313" key="3">
    <source>
        <dbReference type="Proteomes" id="UP000198327"/>
    </source>
</evidence>
<evidence type="ECO:0000313" key="2">
    <source>
        <dbReference type="EMBL" id="SNT46731.1"/>
    </source>
</evidence>
<sequence length="156" mass="17594">MGSWYLIKKRTLKRDRSYKKGRAYPLVAHPYESLLMCEKAEQARANRPNQTNRRPLQTWQDAELFAEQWMHANGYPDAHRTGPGADGGLDVISRDAVCQVKPHAKPVGVSEIQRLAGIASHLNKKAIFFSLNGYTPQAKKWGDLAGVKCLTYRARS</sequence>
<keyword evidence="2" id="KW-0378">Hydrolase</keyword>
<dbReference type="Proteomes" id="UP000198327">
    <property type="component" value="Unassembled WGS sequence"/>
</dbReference>
<dbReference type="Gene3D" id="3.40.1350.10">
    <property type="match status" value="1"/>
</dbReference>
<evidence type="ECO:0000259" key="1">
    <source>
        <dbReference type="Pfam" id="PF04471"/>
    </source>
</evidence>
<keyword evidence="2" id="KW-0540">Nuclease</keyword>
<keyword evidence="2" id="KW-0255">Endonuclease</keyword>
<dbReference type="SUPFAM" id="SSF52980">
    <property type="entry name" value="Restriction endonuclease-like"/>
    <property type="match status" value="1"/>
</dbReference>
<dbReference type="InterPro" id="IPR007560">
    <property type="entry name" value="Restrct_endonuc_IV_Mrr"/>
</dbReference>
<dbReference type="RefSeq" id="WP_089251867.1">
    <property type="nucleotide sequence ID" value="NZ_FZOW01000023.1"/>
</dbReference>
<accession>A0A239MVG8</accession>
<dbReference type="AlphaFoldDB" id="A0A239MVG8"/>
<dbReference type="InterPro" id="IPR011335">
    <property type="entry name" value="Restrct_endonuc-II-like"/>
</dbReference>
<keyword evidence="3" id="KW-1185">Reference proteome</keyword>
<protein>
    <submittedName>
        <fullName evidence="2">Restriction endonuclease</fullName>
    </submittedName>
</protein>
<dbReference type="OrthoDB" id="3764233at2"/>
<dbReference type="GO" id="GO:0004519">
    <property type="term" value="F:endonuclease activity"/>
    <property type="evidence" value="ECO:0007669"/>
    <property type="project" value="UniProtKB-KW"/>
</dbReference>
<dbReference type="InterPro" id="IPR011856">
    <property type="entry name" value="tRNA_endonuc-like_dom_sf"/>
</dbReference>
<dbReference type="GO" id="GO:0009307">
    <property type="term" value="P:DNA restriction-modification system"/>
    <property type="evidence" value="ECO:0007669"/>
    <property type="project" value="InterPro"/>
</dbReference>
<dbReference type="Pfam" id="PF04471">
    <property type="entry name" value="Mrr_cat"/>
    <property type="match status" value="1"/>
</dbReference>